<evidence type="ECO:0000313" key="3">
    <source>
        <dbReference type="EMBL" id="MFC1800042.1"/>
    </source>
</evidence>
<feature type="signal peptide" evidence="1">
    <location>
        <begin position="1"/>
        <end position="22"/>
    </location>
</feature>
<evidence type="ECO:0000313" key="4">
    <source>
        <dbReference type="Proteomes" id="UP001594288"/>
    </source>
</evidence>
<keyword evidence="1" id="KW-0732">Signal</keyword>
<dbReference type="InterPro" id="IPR011250">
    <property type="entry name" value="OMP/PagP_B-barrel"/>
</dbReference>
<comment type="caution">
    <text evidence="3">The sequence shown here is derived from an EMBL/GenBank/DDBJ whole genome shotgun (WGS) entry which is preliminary data.</text>
</comment>
<dbReference type="Gene3D" id="2.40.160.20">
    <property type="match status" value="1"/>
</dbReference>
<keyword evidence="4" id="KW-1185">Reference proteome</keyword>
<feature type="domain" description="Outer membrane protein beta-barrel" evidence="2">
    <location>
        <begin position="31"/>
        <end position="193"/>
    </location>
</feature>
<evidence type="ECO:0000259" key="2">
    <source>
        <dbReference type="Pfam" id="PF13568"/>
    </source>
</evidence>
<reference evidence="3 4" key="1">
    <citation type="submission" date="2024-09" db="EMBL/GenBank/DDBJ databases">
        <authorList>
            <person name="D'Angelo T."/>
        </authorList>
    </citation>
    <scope>NUCLEOTIDE SEQUENCE [LARGE SCALE GENOMIC DNA]</scope>
    <source>
        <strain evidence="3">SAG AM-311-F02</strain>
    </source>
</reference>
<accession>A0ABV6YPP4</accession>
<name>A0ABV6YPP4_UNCEI</name>
<evidence type="ECO:0000256" key="1">
    <source>
        <dbReference type="SAM" id="SignalP"/>
    </source>
</evidence>
<dbReference type="EMBL" id="JBHPEI010000058">
    <property type="protein sequence ID" value="MFC1800042.1"/>
    <property type="molecule type" value="Genomic_DNA"/>
</dbReference>
<dbReference type="Pfam" id="PF13568">
    <property type="entry name" value="OMP_b-brl_2"/>
    <property type="match status" value="1"/>
</dbReference>
<dbReference type="Proteomes" id="UP001594288">
    <property type="component" value="Unassembled WGS sequence"/>
</dbReference>
<organism evidence="3 4">
    <name type="scientific">Eiseniibacteriota bacterium</name>
    <dbReference type="NCBI Taxonomy" id="2212470"/>
    <lineage>
        <taxon>Bacteria</taxon>
        <taxon>Candidatus Eiseniibacteriota</taxon>
    </lineage>
</organism>
<dbReference type="InterPro" id="IPR025665">
    <property type="entry name" value="Beta-barrel_OMP_2"/>
</dbReference>
<dbReference type="SUPFAM" id="SSF56925">
    <property type="entry name" value="OMPA-like"/>
    <property type="match status" value="1"/>
</dbReference>
<feature type="chain" id="PRO_5047302674" evidence="1">
    <location>
        <begin position="23"/>
        <end position="216"/>
    </location>
</feature>
<gene>
    <name evidence="3" type="ORF">ACFL2Z_03920</name>
</gene>
<proteinExistence type="predicted"/>
<protein>
    <submittedName>
        <fullName evidence="3">Porin family protein</fullName>
    </submittedName>
</protein>
<sequence>MRSRIVVLVMLLVFAVAVGVQAEGAGIVAKGIKAGINIAGHRGSDTDDHHKSRTGFIGGGFLTYMFTPALGLQPELLYSQKGFKWEDGDWKETGKFTYLEIPVLVKYMIPMDGAVMPNLYAGVAPAFLMSAKVDWEDNYSGMGVILGDSGTDDYKDDSSSFDIGLVFGGGVNFSAGEGLLMFDVRYTMGMIDVPDVEEDYDIKNKAITIMAGYGFK</sequence>